<proteinExistence type="inferred from homology"/>
<evidence type="ECO:0000256" key="7">
    <source>
        <dbReference type="RuleBase" id="RU362042"/>
    </source>
</evidence>
<dbReference type="SUPFAM" id="SSF51306">
    <property type="entry name" value="LexA/Signal peptidase"/>
    <property type="match status" value="1"/>
</dbReference>
<dbReference type="InterPro" id="IPR036286">
    <property type="entry name" value="LexA/Signal_pep-like_sf"/>
</dbReference>
<dbReference type="NCBIfam" id="TIGR02227">
    <property type="entry name" value="sigpep_I_bact"/>
    <property type="match status" value="1"/>
</dbReference>
<protein>
    <recommendedName>
        <fullName evidence="4 7">Signal peptidase I</fullName>
        <ecNumber evidence="4 7">3.4.21.89</ecNumber>
    </recommendedName>
</protein>
<dbReference type="GO" id="GO:0006465">
    <property type="term" value="P:signal peptide processing"/>
    <property type="evidence" value="ECO:0007669"/>
    <property type="project" value="InterPro"/>
</dbReference>
<dbReference type="GO" id="GO:0005886">
    <property type="term" value="C:plasma membrane"/>
    <property type="evidence" value="ECO:0007669"/>
    <property type="project" value="UniProtKB-SubCell"/>
</dbReference>
<gene>
    <name evidence="9" type="ORF">EDD66_102367</name>
</gene>
<feature type="domain" description="Peptidase S26" evidence="8">
    <location>
        <begin position="21"/>
        <end position="178"/>
    </location>
</feature>
<dbReference type="OrthoDB" id="9802919at2"/>
<comment type="similarity">
    <text evidence="3 7">Belongs to the peptidase S26 family.</text>
</comment>
<organism evidence="9 10">
    <name type="scientific">Mobilisporobacter senegalensis</name>
    <dbReference type="NCBI Taxonomy" id="1329262"/>
    <lineage>
        <taxon>Bacteria</taxon>
        <taxon>Bacillati</taxon>
        <taxon>Bacillota</taxon>
        <taxon>Clostridia</taxon>
        <taxon>Lachnospirales</taxon>
        <taxon>Lachnospiraceae</taxon>
        <taxon>Mobilisporobacter</taxon>
    </lineage>
</organism>
<keyword evidence="7" id="KW-0645">Protease</keyword>
<keyword evidence="7" id="KW-0472">Membrane</keyword>
<feature type="active site" evidence="6">
    <location>
        <position position="50"/>
    </location>
</feature>
<dbReference type="InterPro" id="IPR019533">
    <property type="entry name" value="Peptidase_S26"/>
</dbReference>
<dbReference type="EC" id="3.4.21.89" evidence="4 7"/>
<evidence type="ECO:0000256" key="1">
    <source>
        <dbReference type="ARBA" id="ARBA00000677"/>
    </source>
</evidence>
<dbReference type="GO" id="GO:0004252">
    <property type="term" value="F:serine-type endopeptidase activity"/>
    <property type="evidence" value="ECO:0007669"/>
    <property type="project" value="InterPro"/>
</dbReference>
<dbReference type="AlphaFoldDB" id="A0A3N1XZM6"/>
<evidence type="ECO:0000256" key="4">
    <source>
        <dbReference type="ARBA" id="ARBA00013208"/>
    </source>
</evidence>
<evidence type="ECO:0000313" key="9">
    <source>
        <dbReference type="EMBL" id="ROR30712.1"/>
    </source>
</evidence>
<dbReference type="PRINTS" id="PR00727">
    <property type="entry name" value="LEADERPTASE"/>
</dbReference>
<evidence type="ECO:0000256" key="5">
    <source>
        <dbReference type="ARBA" id="ARBA00022801"/>
    </source>
</evidence>
<dbReference type="GO" id="GO:0009003">
    <property type="term" value="F:signal peptidase activity"/>
    <property type="evidence" value="ECO:0007669"/>
    <property type="project" value="UniProtKB-EC"/>
</dbReference>
<dbReference type="CDD" id="cd06530">
    <property type="entry name" value="S26_SPase_I"/>
    <property type="match status" value="1"/>
</dbReference>
<keyword evidence="5 7" id="KW-0378">Hydrolase</keyword>
<dbReference type="PROSITE" id="PS00761">
    <property type="entry name" value="SPASE_I_3"/>
    <property type="match status" value="1"/>
</dbReference>
<comment type="subcellular location">
    <subcellularLocation>
        <location evidence="2">Cell membrane</location>
        <topology evidence="2">Single-pass type II membrane protein</topology>
    </subcellularLocation>
    <subcellularLocation>
        <location evidence="7">Membrane</location>
        <topology evidence="7">Single-pass type II membrane protein</topology>
    </subcellularLocation>
</comment>
<dbReference type="Pfam" id="PF10502">
    <property type="entry name" value="Peptidase_S26"/>
    <property type="match status" value="1"/>
</dbReference>
<dbReference type="Proteomes" id="UP000273083">
    <property type="component" value="Unassembled WGS sequence"/>
</dbReference>
<dbReference type="InterPro" id="IPR019758">
    <property type="entry name" value="Pept_S26A_signal_pept_1_CS"/>
</dbReference>
<evidence type="ECO:0000256" key="6">
    <source>
        <dbReference type="PIRSR" id="PIRSR600223-1"/>
    </source>
</evidence>
<accession>A0A3N1XZM6</accession>
<sequence length="189" mass="22157">MEAEEKKVDKKKDSILKDVLDMLLYFGTVMLVVLIIYNFVGQQVEVNGSSMENTLKNEDRLILEKISYRFNDPERFDIVVFRPYEEYKDEYYIKRIIGLPGETIQIIGNKIYIDGEVLEEDYGNEPMRDPGMAEEPIVMGEDEYFVLGDNRNHSTDSRYEVGKVKREAIIGRTFARIWPLSEMEILKHQ</sequence>
<feature type="transmembrane region" description="Helical" evidence="7">
    <location>
        <begin position="20"/>
        <end position="40"/>
    </location>
</feature>
<dbReference type="EMBL" id="RJVG01000002">
    <property type="protein sequence ID" value="ROR30712.1"/>
    <property type="molecule type" value="Genomic_DNA"/>
</dbReference>
<dbReference type="PANTHER" id="PTHR43390:SF1">
    <property type="entry name" value="CHLOROPLAST PROCESSING PEPTIDASE"/>
    <property type="match status" value="1"/>
</dbReference>
<dbReference type="InterPro" id="IPR019757">
    <property type="entry name" value="Pept_S26A_signal_pept_1_Lys-AS"/>
</dbReference>
<reference evidence="9 10" key="1">
    <citation type="submission" date="2018-11" db="EMBL/GenBank/DDBJ databases">
        <title>Genomic Encyclopedia of Type Strains, Phase IV (KMG-IV): sequencing the most valuable type-strain genomes for metagenomic binning, comparative biology and taxonomic classification.</title>
        <authorList>
            <person name="Goeker M."/>
        </authorList>
    </citation>
    <scope>NUCLEOTIDE SEQUENCE [LARGE SCALE GENOMIC DNA]</scope>
    <source>
        <strain evidence="9 10">DSM 26537</strain>
    </source>
</reference>
<comment type="catalytic activity">
    <reaction evidence="1 7">
        <text>Cleavage of hydrophobic, N-terminal signal or leader sequences from secreted and periplasmic proteins.</text>
        <dbReference type="EC" id="3.4.21.89"/>
    </reaction>
</comment>
<comment type="caution">
    <text evidence="9">The sequence shown here is derived from an EMBL/GenBank/DDBJ whole genome shotgun (WGS) entry which is preliminary data.</text>
</comment>
<dbReference type="PANTHER" id="PTHR43390">
    <property type="entry name" value="SIGNAL PEPTIDASE I"/>
    <property type="match status" value="1"/>
</dbReference>
<evidence type="ECO:0000256" key="2">
    <source>
        <dbReference type="ARBA" id="ARBA00004401"/>
    </source>
</evidence>
<keyword evidence="7" id="KW-1133">Transmembrane helix</keyword>
<feature type="active site" evidence="6">
    <location>
        <position position="94"/>
    </location>
</feature>
<dbReference type="Gene3D" id="2.10.109.10">
    <property type="entry name" value="Umud Fragment, subunit A"/>
    <property type="match status" value="1"/>
</dbReference>
<name>A0A3N1XZM6_9FIRM</name>
<dbReference type="PROSITE" id="PS00760">
    <property type="entry name" value="SPASE_I_2"/>
    <property type="match status" value="1"/>
</dbReference>
<keyword evidence="7" id="KW-0812">Transmembrane</keyword>
<evidence type="ECO:0000259" key="8">
    <source>
        <dbReference type="Pfam" id="PF10502"/>
    </source>
</evidence>
<dbReference type="InterPro" id="IPR000223">
    <property type="entry name" value="Pept_S26A_signal_pept_1"/>
</dbReference>
<dbReference type="RefSeq" id="WP_123608397.1">
    <property type="nucleotide sequence ID" value="NZ_RJVG01000002.1"/>
</dbReference>
<evidence type="ECO:0000313" key="10">
    <source>
        <dbReference type="Proteomes" id="UP000273083"/>
    </source>
</evidence>
<evidence type="ECO:0000256" key="3">
    <source>
        <dbReference type="ARBA" id="ARBA00009370"/>
    </source>
</evidence>
<keyword evidence="10" id="KW-1185">Reference proteome</keyword>